<organism evidence="1 2">
    <name type="scientific">Helianthus annuus</name>
    <name type="common">Common sunflower</name>
    <dbReference type="NCBI Taxonomy" id="4232"/>
    <lineage>
        <taxon>Eukaryota</taxon>
        <taxon>Viridiplantae</taxon>
        <taxon>Streptophyta</taxon>
        <taxon>Embryophyta</taxon>
        <taxon>Tracheophyta</taxon>
        <taxon>Spermatophyta</taxon>
        <taxon>Magnoliopsida</taxon>
        <taxon>eudicotyledons</taxon>
        <taxon>Gunneridae</taxon>
        <taxon>Pentapetalae</taxon>
        <taxon>asterids</taxon>
        <taxon>campanulids</taxon>
        <taxon>Asterales</taxon>
        <taxon>Asteraceae</taxon>
        <taxon>Asteroideae</taxon>
        <taxon>Heliantheae alliance</taxon>
        <taxon>Heliantheae</taxon>
        <taxon>Helianthus</taxon>
    </lineage>
</organism>
<proteinExistence type="predicted"/>
<dbReference type="EMBL" id="MNCJ02000326">
    <property type="protein sequence ID" value="KAF5782335.1"/>
    <property type="molecule type" value="Genomic_DNA"/>
</dbReference>
<evidence type="ECO:0000313" key="2">
    <source>
        <dbReference type="Proteomes" id="UP000215914"/>
    </source>
</evidence>
<keyword evidence="2" id="KW-1185">Reference proteome</keyword>
<dbReference type="Gramene" id="mRNA:HanXRQr2_Chr11g0494681">
    <property type="protein sequence ID" value="mRNA:HanXRQr2_Chr11g0494681"/>
    <property type="gene ID" value="HanXRQr2_Chr11g0494681"/>
</dbReference>
<reference evidence="1" key="2">
    <citation type="submission" date="2020-06" db="EMBL/GenBank/DDBJ databases">
        <title>Helianthus annuus Genome sequencing and assembly Release 2.</title>
        <authorList>
            <person name="Gouzy J."/>
            <person name="Langlade N."/>
            <person name="Munos S."/>
        </authorList>
    </citation>
    <scope>NUCLEOTIDE SEQUENCE</scope>
    <source>
        <tissue evidence="1">Leaves</tissue>
    </source>
</reference>
<name>A0A9K3HQ85_HELAN</name>
<evidence type="ECO:0000313" key="1">
    <source>
        <dbReference type="EMBL" id="KAF5782335.1"/>
    </source>
</evidence>
<reference evidence="1" key="1">
    <citation type="journal article" date="2017" name="Nature">
        <title>The sunflower genome provides insights into oil metabolism, flowering and Asterid evolution.</title>
        <authorList>
            <person name="Badouin H."/>
            <person name="Gouzy J."/>
            <person name="Grassa C.J."/>
            <person name="Murat F."/>
            <person name="Staton S.E."/>
            <person name="Cottret L."/>
            <person name="Lelandais-Briere C."/>
            <person name="Owens G.L."/>
            <person name="Carrere S."/>
            <person name="Mayjonade B."/>
            <person name="Legrand L."/>
            <person name="Gill N."/>
            <person name="Kane N.C."/>
            <person name="Bowers J.E."/>
            <person name="Hubner S."/>
            <person name="Bellec A."/>
            <person name="Berard A."/>
            <person name="Berges H."/>
            <person name="Blanchet N."/>
            <person name="Boniface M.C."/>
            <person name="Brunel D."/>
            <person name="Catrice O."/>
            <person name="Chaidir N."/>
            <person name="Claudel C."/>
            <person name="Donnadieu C."/>
            <person name="Faraut T."/>
            <person name="Fievet G."/>
            <person name="Helmstetter N."/>
            <person name="King M."/>
            <person name="Knapp S.J."/>
            <person name="Lai Z."/>
            <person name="Le Paslier M.C."/>
            <person name="Lippi Y."/>
            <person name="Lorenzon L."/>
            <person name="Mandel J.R."/>
            <person name="Marage G."/>
            <person name="Marchand G."/>
            <person name="Marquand E."/>
            <person name="Bret-Mestries E."/>
            <person name="Morien E."/>
            <person name="Nambeesan S."/>
            <person name="Nguyen T."/>
            <person name="Pegot-Espagnet P."/>
            <person name="Pouilly N."/>
            <person name="Raftis F."/>
            <person name="Sallet E."/>
            <person name="Schiex T."/>
            <person name="Thomas J."/>
            <person name="Vandecasteele C."/>
            <person name="Vares D."/>
            <person name="Vear F."/>
            <person name="Vautrin S."/>
            <person name="Crespi M."/>
            <person name="Mangin B."/>
            <person name="Burke J.M."/>
            <person name="Salse J."/>
            <person name="Munos S."/>
            <person name="Vincourt P."/>
            <person name="Rieseberg L.H."/>
            <person name="Langlade N.B."/>
        </authorList>
    </citation>
    <scope>NUCLEOTIDE SEQUENCE</scope>
    <source>
        <tissue evidence="1">Leaves</tissue>
    </source>
</reference>
<comment type="caution">
    <text evidence="1">The sequence shown here is derived from an EMBL/GenBank/DDBJ whole genome shotgun (WGS) entry which is preliminary data.</text>
</comment>
<protein>
    <submittedName>
        <fullName evidence="1">Uncharacterized protein</fullName>
    </submittedName>
</protein>
<gene>
    <name evidence="1" type="ORF">HanXRQr2_Chr11g0494681</name>
</gene>
<dbReference type="Proteomes" id="UP000215914">
    <property type="component" value="Unassembled WGS sequence"/>
</dbReference>
<sequence length="170" mass="20353">MFSREADLYMWRTIPFDKIGWDNIEQHYKDAVMNHLRENFNFDEVERDLEAKNLTGGIRVVLMKRYSDRKYKAIKLFKSEGGYNDIARVRAYHPVDMPYDNWLRTIEGLRDAKYIKRSKANTLVREKQQFPYRGGTSSYGSTAYKNVMFNEMDWVPTYAKTHTDNQRNWP</sequence>
<accession>A0A9K3HQ85</accession>
<dbReference type="AlphaFoldDB" id="A0A9K3HQ85"/>